<dbReference type="PATRIC" id="fig|1379910.4.peg.1700"/>
<sequence>METKNWVDRLAYPFKENYLQVPGGRLHYVDEGTGAPLLFVHGTPTWSFLWRHQIKELSKQYRCIAVDHLGFGLSDKPKSFSYSLEDHRQNLGRLVDHLGLNKVNLVVHDFGGSIGLGWAVRNPDKVSRLVIMNTWMWPVTEVKPMMQASKLFSSWLGKLLYINFNLSPRFLLPQAFFQKEKLTKEIHSQYLGPFQKEEQRWGLWYFAKALAGEAAYFQEIYNQRPVLLNKPTLLIWGKQDKLIPYSFLEKWKETLPMAKVVELNTGHFMQEEEPETVTTAIQEFLTRT</sequence>
<feature type="domain" description="AB hydrolase-1" evidence="1">
    <location>
        <begin position="36"/>
        <end position="274"/>
    </location>
</feature>
<gene>
    <name evidence="2" type="ORF">TH63_07785</name>
</gene>
<dbReference type="InterPro" id="IPR000073">
    <property type="entry name" value="AB_hydrolase_1"/>
</dbReference>
<reference evidence="2 3" key="1">
    <citation type="submission" date="2015-01" db="EMBL/GenBank/DDBJ databases">
        <title>Rufibacter sp./DG31D/ whole genome sequencing.</title>
        <authorList>
            <person name="Kim M.K."/>
            <person name="Srinivasan S."/>
            <person name="Lee J.-J."/>
        </authorList>
    </citation>
    <scope>NUCLEOTIDE SEQUENCE [LARGE SCALE GENOMIC DNA]</scope>
    <source>
        <strain evidence="2 3">DG31D</strain>
    </source>
</reference>
<evidence type="ECO:0000259" key="1">
    <source>
        <dbReference type="Pfam" id="PF00561"/>
    </source>
</evidence>
<dbReference type="SUPFAM" id="SSF53474">
    <property type="entry name" value="alpha/beta-Hydrolases"/>
    <property type="match status" value="1"/>
</dbReference>
<dbReference type="PRINTS" id="PR00412">
    <property type="entry name" value="EPOXHYDRLASE"/>
</dbReference>
<dbReference type="GO" id="GO:0016787">
    <property type="term" value="F:hydrolase activity"/>
    <property type="evidence" value="ECO:0007669"/>
    <property type="project" value="UniProtKB-KW"/>
</dbReference>
<dbReference type="PANTHER" id="PTHR43798:SF24">
    <property type="entry name" value="CIS-3-ALKYL-4-ALKYLOXETAN-2-ONE DECARBOXYLASE"/>
    <property type="match status" value="1"/>
</dbReference>
<dbReference type="InterPro" id="IPR029058">
    <property type="entry name" value="AB_hydrolase_fold"/>
</dbReference>
<dbReference type="EMBL" id="CP010777">
    <property type="protein sequence ID" value="AKQ45568.1"/>
    <property type="molecule type" value="Genomic_DNA"/>
</dbReference>
<evidence type="ECO:0000313" key="2">
    <source>
        <dbReference type="EMBL" id="AKQ45568.1"/>
    </source>
</evidence>
<dbReference type="KEGG" id="ruf:TH63_07785"/>
<dbReference type="InterPro" id="IPR000639">
    <property type="entry name" value="Epox_hydrolase-like"/>
</dbReference>
<accession>A0A0H4VJP5</accession>
<protein>
    <submittedName>
        <fullName evidence="2">Alpha/beta hydrolase</fullName>
    </submittedName>
</protein>
<evidence type="ECO:0000313" key="3">
    <source>
        <dbReference type="Proteomes" id="UP000036458"/>
    </source>
</evidence>
<name>A0A0H4VJP5_9BACT</name>
<dbReference type="GO" id="GO:0016020">
    <property type="term" value="C:membrane"/>
    <property type="evidence" value="ECO:0007669"/>
    <property type="project" value="TreeGrafter"/>
</dbReference>
<dbReference type="Gene3D" id="3.40.50.1820">
    <property type="entry name" value="alpha/beta hydrolase"/>
    <property type="match status" value="1"/>
</dbReference>
<keyword evidence="2" id="KW-0378">Hydrolase</keyword>
<organism evidence="2 3">
    <name type="scientific">Rufibacter radiotolerans</name>
    <dbReference type="NCBI Taxonomy" id="1379910"/>
    <lineage>
        <taxon>Bacteria</taxon>
        <taxon>Pseudomonadati</taxon>
        <taxon>Bacteroidota</taxon>
        <taxon>Cytophagia</taxon>
        <taxon>Cytophagales</taxon>
        <taxon>Hymenobacteraceae</taxon>
        <taxon>Rufibacter</taxon>
    </lineage>
</organism>
<dbReference type="PANTHER" id="PTHR43798">
    <property type="entry name" value="MONOACYLGLYCEROL LIPASE"/>
    <property type="match status" value="1"/>
</dbReference>
<dbReference type="PRINTS" id="PR00111">
    <property type="entry name" value="ABHYDROLASE"/>
</dbReference>
<dbReference type="AlphaFoldDB" id="A0A0H4VJP5"/>
<dbReference type="RefSeq" id="WP_048920454.1">
    <property type="nucleotide sequence ID" value="NZ_CP010777.1"/>
</dbReference>
<proteinExistence type="predicted"/>
<dbReference type="OrthoDB" id="9799612at2"/>
<dbReference type="InterPro" id="IPR050266">
    <property type="entry name" value="AB_hydrolase_sf"/>
</dbReference>
<dbReference type="STRING" id="1379910.TH63_07785"/>
<dbReference type="Proteomes" id="UP000036458">
    <property type="component" value="Chromosome"/>
</dbReference>
<dbReference type="Pfam" id="PF00561">
    <property type="entry name" value="Abhydrolase_1"/>
    <property type="match status" value="1"/>
</dbReference>
<keyword evidence="3" id="KW-1185">Reference proteome</keyword>